<evidence type="ECO:0000313" key="2">
    <source>
        <dbReference type="EMBL" id="JAG31960.1"/>
    </source>
</evidence>
<gene>
    <name evidence="2" type="primary">CdGAPr_2</name>
    <name evidence="2" type="ORF">CM83_39999</name>
</gene>
<evidence type="ECO:0000256" key="1">
    <source>
        <dbReference type="SAM" id="SignalP"/>
    </source>
</evidence>
<dbReference type="EMBL" id="GBHO01011644">
    <property type="protein sequence ID" value="JAG31960.1"/>
    <property type="molecule type" value="Transcribed_RNA"/>
</dbReference>
<protein>
    <submittedName>
        <fullName evidence="2">GTPase-activating protein CdGAPr</fullName>
    </submittedName>
</protein>
<feature type="signal peptide" evidence="1">
    <location>
        <begin position="1"/>
        <end position="15"/>
    </location>
</feature>
<reference evidence="2" key="1">
    <citation type="journal article" date="2014" name="PLoS ONE">
        <title>Transcriptome-Based Identification of ABC Transporters in the Western Tarnished Plant Bug Lygus hesperus.</title>
        <authorList>
            <person name="Hull J.J."/>
            <person name="Chaney K."/>
            <person name="Geib S.M."/>
            <person name="Fabrick J.A."/>
            <person name="Brent C.S."/>
            <person name="Walsh D."/>
            <person name="Lavine L.C."/>
        </authorList>
    </citation>
    <scope>NUCLEOTIDE SEQUENCE</scope>
</reference>
<dbReference type="AlphaFoldDB" id="A0A0A9YQZ9"/>
<keyword evidence="1" id="KW-0732">Signal</keyword>
<organism evidence="2">
    <name type="scientific">Lygus hesperus</name>
    <name type="common">Western plant bug</name>
    <dbReference type="NCBI Taxonomy" id="30085"/>
    <lineage>
        <taxon>Eukaryota</taxon>
        <taxon>Metazoa</taxon>
        <taxon>Ecdysozoa</taxon>
        <taxon>Arthropoda</taxon>
        <taxon>Hexapoda</taxon>
        <taxon>Insecta</taxon>
        <taxon>Pterygota</taxon>
        <taxon>Neoptera</taxon>
        <taxon>Paraneoptera</taxon>
        <taxon>Hemiptera</taxon>
        <taxon>Heteroptera</taxon>
        <taxon>Panheteroptera</taxon>
        <taxon>Cimicomorpha</taxon>
        <taxon>Miridae</taxon>
        <taxon>Mirini</taxon>
        <taxon>Lygus</taxon>
    </lineage>
</organism>
<reference evidence="2" key="2">
    <citation type="submission" date="2014-07" db="EMBL/GenBank/DDBJ databases">
        <authorList>
            <person name="Hull J."/>
        </authorList>
    </citation>
    <scope>NUCLEOTIDE SEQUENCE</scope>
</reference>
<name>A0A0A9YQZ9_LYGHE</name>
<sequence>MSAMLIILILTACAAVPVLPAALDFDSLTPEQFDETIRNNPEAYENWLDCQNDKTKCEHSGKNLEDAELQSKAELLAELNSKSWFFSFRRPSLASILALLKPPKNSTDAKDETIFVRA</sequence>
<feature type="chain" id="PRO_5012542690" evidence="1">
    <location>
        <begin position="16"/>
        <end position="118"/>
    </location>
</feature>
<proteinExistence type="predicted"/>
<accession>A0A0A9YQZ9</accession>